<gene>
    <name evidence="2" type="ORF">RHOBADRAFT_50541</name>
</gene>
<sequence length="403" mass="43433">MSRYLSHDGVKATQYRPRQSSYLRISPTQVLQMTLYLEPAHVDWMSDDILDKMLVALKDRIPLKLAKEIDPKKKGGKERRQVDVYRGTGYQMAFYFRSANDKHVVLLKDKNIHFVTRSPSTVRAPSRVAPSSFPPPSPSRKRARTASAAPRDDEGDVLSSGSDGEGPSTVAPPPSKRRVGVAAGGARDEGDAEDELVVVKPEPDEEAPPPGWAESAGGGYEGDVKPEIDEDVKPEVTVTYRGFTIFGRTLVVIVEPYPALDPADLARPRLLDTEVRQLSASVAPESYRNGRSTIPRGSSLSVTPAPPRAPGGRGALFRSETTPAESVGGSVAPSELGSEGEGDGDGEDESMRRLREMSMMLANDDDGDEDLPSLDALVGRARGRRNVEGAAVEPDTGEEGGTT</sequence>
<evidence type="ECO:0000256" key="1">
    <source>
        <dbReference type="SAM" id="MobiDB-lite"/>
    </source>
</evidence>
<dbReference type="PANTHER" id="PTHR40635">
    <property type="match status" value="1"/>
</dbReference>
<evidence type="ECO:0000313" key="2">
    <source>
        <dbReference type="EMBL" id="KPV78019.1"/>
    </source>
</evidence>
<reference evidence="2 3" key="1">
    <citation type="journal article" date="2015" name="Front. Microbiol.">
        <title>Genome sequence of the plant growth promoting endophytic yeast Rhodotorula graminis WP1.</title>
        <authorList>
            <person name="Firrincieli A."/>
            <person name="Otillar R."/>
            <person name="Salamov A."/>
            <person name="Schmutz J."/>
            <person name="Khan Z."/>
            <person name="Redman R.S."/>
            <person name="Fleck N.D."/>
            <person name="Lindquist E."/>
            <person name="Grigoriev I.V."/>
            <person name="Doty S.L."/>
        </authorList>
    </citation>
    <scope>NUCLEOTIDE SEQUENCE [LARGE SCALE GENOMIC DNA]</scope>
    <source>
        <strain evidence="2 3">WP1</strain>
    </source>
</reference>
<keyword evidence="3" id="KW-1185">Reference proteome</keyword>
<feature type="region of interest" description="Disordered" evidence="1">
    <location>
        <begin position="282"/>
        <end position="403"/>
    </location>
</feature>
<protein>
    <submittedName>
        <fullName evidence="2">Uncharacterized protein</fullName>
    </submittedName>
</protein>
<feature type="compositionally biased region" description="Acidic residues" evidence="1">
    <location>
        <begin position="338"/>
        <end position="348"/>
    </location>
</feature>
<feature type="compositionally biased region" description="Polar residues" evidence="1">
    <location>
        <begin position="289"/>
        <end position="302"/>
    </location>
</feature>
<feature type="region of interest" description="Disordered" evidence="1">
    <location>
        <begin position="118"/>
        <end position="226"/>
    </location>
</feature>
<accession>A0A194SBQ5</accession>
<dbReference type="GeneID" id="28975820"/>
<dbReference type="AlphaFoldDB" id="A0A194SBQ5"/>
<evidence type="ECO:0000313" key="3">
    <source>
        <dbReference type="Proteomes" id="UP000053890"/>
    </source>
</evidence>
<dbReference type="OMA" id="RTRIMPK"/>
<proteinExistence type="predicted"/>
<dbReference type="OrthoDB" id="5374757at2759"/>
<dbReference type="PANTHER" id="PTHR40635:SF1">
    <property type="match status" value="1"/>
</dbReference>
<feature type="compositionally biased region" description="Acidic residues" evidence="1">
    <location>
        <begin position="363"/>
        <end position="372"/>
    </location>
</feature>
<dbReference type="EMBL" id="KQ474073">
    <property type="protein sequence ID" value="KPV78019.1"/>
    <property type="molecule type" value="Genomic_DNA"/>
</dbReference>
<dbReference type="RefSeq" id="XP_018274068.1">
    <property type="nucleotide sequence ID" value="XM_018415372.1"/>
</dbReference>
<dbReference type="Proteomes" id="UP000053890">
    <property type="component" value="Unassembled WGS sequence"/>
</dbReference>
<name>A0A194SBQ5_RHOGW</name>
<organism evidence="2 3">
    <name type="scientific">Rhodotorula graminis (strain WP1)</name>
    <dbReference type="NCBI Taxonomy" id="578459"/>
    <lineage>
        <taxon>Eukaryota</taxon>
        <taxon>Fungi</taxon>
        <taxon>Dikarya</taxon>
        <taxon>Basidiomycota</taxon>
        <taxon>Pucciniomycotina</taxon>
        <taxon>Microbotryomycetes</taxon>
        <taxon>Sporidiobolales</taxon>
        <taxon>Sporidiobolaceae</taxon>
        <taxon>Rhodotorula</taxon>
    </lineage>
</organism>